<feature type="region of interest" description="Disordered" evidence="1">
    <location>
        <begin position="153"/>
        <end position="172"/>
    </location>
</feature>
<name>A0ABD7M8E2_MICLU</name>
<protein>
    <submittedName>
        <fullName evidence="2">Uncharacterized protein</fullName>
    </submittedName>
</protein>
<evidence type="ECO:0000313" key="2">
    <source>
        <dbReference type="EMBL" id="SHL68352.1"/>
    </source>
</evidence>
<evidence type="ECO:0000256" key="1">
    <source>
        <dbReference type="SAM" id="MobiDB-lite"/>
    </source>
</evidence>
<accession>A0ABD7M8E2</accession>
<gene>
    <name evidence="2" type="ORF">SAMN04487849_10812</name>
</gene>
<dbReference type="Proteomes" id="UP000184253">
    <property type="component" value="Unassembled WGS sequence"/>
</dbReference>
<sequence length="172" mass="17062">MAAGHRSTSRHPLSGWPALRTVLGTLALILSLLGMHAGTGTSAAWAATGTAAATTVHHLGPGAIGPAGMVPEVVLPAEPAGDEAADPGLPVCALEAVDDTCASALTKAPVVSHLASRALLSSPGGGLTAPPLPWVAHFRPPWTLHWLNWPSAAPKAPGRAPPVSAGSANTSG</sequence>
<proteinExistence type="predicted"/>
<dbReference type="AlphaFoldDB" id="A0ABD7M8E2"/>
<organism evidence="2 3">
    <name type="scientific">Micrococcus luteus</name>
    <name type="common">Micrococcus lysodeikticus</name>
    <dbReference type="NCBI Taxonomy" id="1270"/>
    <lineage>
        <taxon>Bacteria</taxon>
        <taxon>Bacillati</taxon>
        <taxon>Actinomycetota</taxon>
        <taxon>Actinomycetes</taxon>
        <taxon>Micrococcales</taxon>
        <taxon>Micrococcaceae</taxon>
        <taxon>Micrococcus</taxon>
    </lineage>
</organism>
<evidence type="ECO:0000313" key="3">
    <source>
        <dbReference type="Proteomes" id="UP000184253"/>
    </source>
</evidence>
<reference evidence="2 3" key="1">
    <citation type="submission" date="2016-11" db="EMBL/GenBank/DDBJ databases">
        <authorList>
            <person name="Varghese N."/>
            <person name="Submissions S."/>
        </authorList>
    </citation>
    <scope>NUCLEOTIDE SEQUENCE [LARGE SCALE GENOMIC DNA]</scope>
    <source>
        <strain evidence="2 3">VTM4R57</strain>
    </source>
</reference>
<dbReference type="EMBL" id="FRCE01000008">
    <property type="protein sequence ID" value="SHL68352.1"/>
    <property type="molecule type" value="Genomic_DNA"/>
</dbReference>
<comment type="caution">
    <text evidence="2">The sequence shown here is derived from an EMBL/GenBank/DDBJ whole genome shotgun (WGS) entry which is preliminary data.</text>
</comment>